<organism evidence="1 2">
    <name type="scientific">Holotrichia oblita</name>
    <name type="common">Chafer beetle</name>
    <dbReference type="NCBI Taxonomy" id="644536"/>
    <lineage>
        <taxon>Eukaryota</taxon>
        <taxon>Metazoa</taxon>
        <taxon>Ecdysozoa</taxon>
        <taxon>Arthropoda</taxon>
        <taxon>Hexapoda</taxon>
        <taxon>Insecta</taxon>
        <taxon>Pterygota</taxon>
        <taxon>Neoptera</taxon>
        <taxon>Endopterygota</taxon>
        <taxon>Coleoptera</taxon>
        <taxon>Polyphaga</taxon>
        <taxon>Scarabaeiformia</taxon>
        <taxon>Scarabaeidae</taxon>
        <taxon>Melolonthinae</taxon>
        <taxon>Holotrichia</taxon>
    </lineage>
</organism>
<evidence type="ECO:0000313" key="2">
    <source>
        <dbReference type="Proteomes" id="UP001056778"/>
    </source>
</evidence>
<dbReference type="Proteomes" id="UP001056778">
    <property type="component" value="Chromosome 5"/>
</dbReference>
<evidence type="ECO:0000313" key="1">
    <source>
        <dbReference type="EMBL" id="KAI4460531.1"/>
    </source>
</evidence>
<accession>A0ACB9T146</accession>
<keyword evidence="2" id="KW-1185">Reference proteome</keyword>
<comment type="caution">
    <text evidence="1">The sequence shown here is derived from an EMBL/GenBank/DDBJ whole genome shotgun (WGS) entry which is preliminary data.</text>
</comment>
<gene>
    <name evidence="1" type="ORF">MML48_5g00004064</name>
</gene>
<protein>
    <submittedName>
        <fullName evidence="1">Zinc finger protein</fullName>
    </submittedName>
</protein>
<sequence length="392" mass="44935">MRFNEESVIKSVNETSVIKVNIFHVRNDDSTIDDNRSDDSFVDVKPKAKKRKGVKTRKKSAVNKSKLPPFECKGCNETYETREELYNHRKNVKHPELRNFNCSICKKSFTKSKLDQHMRSHTKEKPYKCKICPQKFSIGSNLRRHVMTHTGERPHVCEICGKGFIQSTTLHVHLKKHTTGVSSDSLDYTPTELPIKCEVCGRGFKREGRYKIHLTKHFPEDAKSQKENKSTPKHNRTAGNYCCGICNRGFKNKYLLKAHGSTHREKSYLCSDCGKVFATKAALQSHLKVHTGEKPHSCMRVHSGERPYGCEYCGKKFALKGNLTVHIRTHTGETPHLCPICGKGFYDSSSMKKHYKIHGDVSDVTNNIKVVREESEDRFDKSEERILTFDNL</sequence>
<name>A0ACB9T146_HOLOL</name>
<reference evidence="1" key="1">
    <citation type="submission" date="2022-04" db="EMBL/GenBank/DDBJ databases">
        <title>Chromosome-scale genome assembly of Holotrichia oblita Faldermann.</title>
        <authorList>
            <person name="Rongchong L."/>
        </authorList>
    </citation>
    <scope>NUCLEOTIDE SEQUENCE</scope>
    <source>
        <strain evidence="1">81SQS9</strain>
    </source>
</reference>
<proteinExistence type="predicted"/>
<dbReference type="EMBL" id="CM043019">
    <property type="protein sequence ID" value="KAI4460531.1"/>
    <property type="molecule type" value="Genomic_DNA"/>
</dbReference>